<dbReference type="InterPro" id="IPR025357">
    <property type="entry name" value="DUF4261"/>
</dbReference>
<keyword evidence="3" id="KW-1185">Reference proteome</keyword>
<name>A0A829YNU1_9GAMM</name>
<evidence type="ECO:0000313" key="3">
    <source>
        <dbReference type="Proteomes" id="UP000445000"/>
    </source>
</evidence>
<reference evidence="3" key="1">
    <citation type="submission" date="2020-01" db="EMBL/GenBank/DDBJ databases">
        <title>'Steroidobacter agaridevorans' sp. nov., agar-degrading bacteria isolated from rhizosphere soils.</title>
        <authorList>
            <person name="Ikenaga M."/>
            <person name="Kataoka M."/>
            <person name="Murouchi A."/>
            <person name="Katsuragi S."/>
            <person name="Sakai M."/>
        </authorList>
    </citation>
    <scope>NUCLEOTIDE SEQUENCE [LARGE SCALE GENOMIC DNA]</scope>
    <source>
        <strain evidence="3">YU21-B</strain>
    </source>
</reference>
<comment type="caution">
    <text evidence="2">The sequence shown here is derived from an EMBL/GenBank/DDBJ whole genome shotgun (WGS) entry which is preliminary data.</text>
</comment>
<dbReference type="EMBL" id="BLJN01000008">
    <property type="protein sequence ID" value="GFE84156.1"/>
    <property type="molecule type" value="Genomic_DNA"/>
</dbReference>
<accession>A0A829YNU1</accession>
<organism evidence="2 3">
    <name type="scientific">Steroidobacter agaridevorans</name>
    <dbReference type="NCBI Taxonomy" id="2695856"/>
    <lineage>
        <taxon>Bacteria</taxon>
        <taxon>Pseudomonadati</taxon>
        <taxon>Pseudomonadota</taxon>
        <taxon>Gammaproteobacteria</taxon>
        <taxon>Steroidobacterales</taxon>
        <taxon>Steroidobacteraceae</taxon>
        <taxon>Steroidobacter</taxon>
    </lineage>
</organism>
<dbReference type="AlphaFoldDB" id="A0A829YNU1"/>
<evidence type="ECO:0000259" key="1">
    <source>
        <dbReference type="Pfam" id="PF14080"/>
    </source>
</evidence>
<dbReference type="RefSeq" id="WP_161815765.1">
    <property type="nucleotide sequence ID" value="NZ_BLJN01000008.1"/>
</dbReference>
<proteinExistence type="predicted"/>
<dbReference type="Pfam" id="PF14080">
    <property type="entry name" value="DUF4261"/>
    <property type="match status" value="1"/>
</dbReference>
<sequence>MAKGLFSQSVCLLTNGQATLLGMKSALQRHGFEIVKEIRPLKDWQFGGPAVVVAYRPEVNGYAILDLVDRPWPDTMGHPESEVTTFGAWSMGHFGPWAFPNGLQRSIQHAWSWAAGRSIANAHAGFIRIRLRYSVGAGDDAPLLPANYDPVDELNFLSRLVLAAGEAAGVLCYFNPNGEVLRDREGFSRVWRDCVSHELIPLPLWTNVRLFKLTDRLALMDTVGNSQLDRMDIEAIFANDEYEPSNVDNYLRNVSLYLLHSNPEFETGQTMDGPGGTGSSWTIEVLDAGLVNPPRKVLRLYPKRHAAAVAEAVAGERV</sequence>
<protein>
    <recommendedName>
        <fullName evidence="1">DUF4261 domain-containing protein</fullName>
    </recommendedName>
</protein>
<evidence type="ECO:0000313" key="2">
    <source>
        <dbReference type="EMBL" id="GFE84156.1"/>
    </source>
</evidence>
<gene>
    <name evidence="2" type="ORF">GCM10011487_61560</name>
</gene>
<feature type="domain" description="DUF4261" evidence="1">
    <location>
        <begin position="221"/>
        <end position="300"/>
    </location>
</feature>
<dbReference type="Proteomes" id="UP000445000">
    <property type="component" value="Unassembled WGS sequence"/>
</dbReference>